<accession>A0ACB7ZRC4</accession>
<dbReference type="EMBL" id="MU268807">
    <property type="protein sequence ID" value="KAH7903696.1"/>
    <property type="molecule type" value="Genomic_DNA"/>
</dbReference>
<evidence type="ECO:0000313" key="1">
    <source>
        <dbReference type="EMBL" id="KAH7903696.1"/>
    </source>
</evidence>
<reference evidence="1" key="1">
    <citation type="journal article" date="2021" name="New Phytol.">
        <title>Evolutionary innovations through gain and loss of genes in the ectomycorrhizal Boletales.</title>
        <authorList>
            <person name="Wu G."/>
            <person name="Miyauchi S."/>
            <person name="Morin E."/>
            <person name="Kuo A."/>
            <person name="Drula E."/>
            <person name="Varga T."/>
            <person name="Kohler A."/>
            <person name="Feng B."/>
            <person name="Cao Y."/>
            <person name="Lipzen A."/>
            <person name="Daum C."/>
            <person name="Hundley H."/>
            <person name="Pangilinan J."/>
            <person name="Johnson J."/>
            <person name="Barry K."/>
            <person name="LaButti K."/>
            <person name="Ng V."/>
            <person name="Ahrendt S."/>
            <person name="Min B."/>
            <person name="Choi I.G."/>
            <person name="Park H."/>
            <person name="Plett J.M."/>
            <person name="Magnuson J."/>
            <person name="Spatafora J.W."/>
            <person name="Nagy L.G."/>
            <person name="Henrissat B."/>
            <person name="Grigoriev I.V."/>
            <person name="Yang Z.L."/>
            <person name="Xu J."/>
            <person name="Martin F.M."/>
        </authorList>
    </citation>
    <scope>NUCLEOTIDE SEQUENCE</scope>
    <source>
        <strain evidence="1">ATCC 28755</strain>
    </source>
</reference>
<organism evidence="1 2">
    <name type="scientific">Hygrophoropsis aurantiaca</name>
    <dbReference type="NCBI Taxonomy" id="72124"/>
    <lineage>
        <taxon>Eukaryota</taxon>
        <taxon>Fungi</taxon>
        <taxon>Dikarya</taxon>
        <taxon>Basidiomycota</taxon>
        <taxon>Agaricomycotina</taxon>
        <taxon>Agaricomycetes</taxon>
        <taxon>Agaricomycetidae</taxon>
        <taxon>Boletales</taxon>
        <taxon>Coniophorineae</taxon>
        <taxon>Hygrophoropsidaceae</taxon>
        <taxon>Hygrophoropsis</taxon>
    </lineage>
</organism>
<comment type="caution">
    <text evidence="1">The sequence shown here is derived from an EMBL/GenBank/DDBJ whole genome shotgun (WGS) entry which is preliminary data.</text>
</comment>
<evidence type="ECO:0000313" key="2">
    <source>
        <dbReference type="Proteomes" id="UP000790377"/>
    </source>
</evidence>
<keyword evidence="2" id="KW-1185">Reference proteome</keyword>
<proteinExistence type="predicted"/>
<dbReference type="Proteomes" id="UP000790377">
    <property type="component" value="Unassembled WGS sequence"/>
</dbReference>
<gene>
    <name evidence="1" type="ORF">BJ138DRAFT_1020226</name>
</gene>
<sequence>MEENTPRRRPPRSVHHKLRDILTCIQEAGWSLSLFLKHLFDLQDDVVRSPQHEQMLISLLTGVSKPPFGEIVDLIYRNSLNVVGGRSNASAFIPGANLVNISHSKPALTTFSLDLVIKEIRKEADKMSDRSTGLHLRAKAPKPNAQRDHGPHVTWSTISNFSMYALQGIAEENAPIMWHIISAYSNPAYRGDRVYAIRQRRPQNLGAIDSIISLTTVKSPRCTFYPLCRGVYLFATKAQKSIFRVESRIGRSVAYQTVYDALTTMAQARLKEHRDHRIGRENRMIKGFAGTAVEMEDIVPAAFDAEELVRRQHLLERKQLTAKGILDDIDILHINNVSALHFLRCLIEFVPTLSGYQAAINEVFLDIKKNPIKPTRRTKIFPLATNSADEMTVQGMKEATVDFLEKQMNITEQNLANRVVIFSGDGKTFDQLGKLKKYLIMHSGSYESLRCLIPMLELWHTKWTKLSWIFRAHWGGDFPNDPSTLCHLAREADYPPPKDLRKVDFYTGAHIINLALDANLLNCWENYFNTVDLVGHFEQLKNANNLPTFESLMYGARCLARRHAGTDSFQRAHFPSLVAGHVDEVPLGLPWSASGDTDGSADECLSESDSLETISVLSQSMADGERDAALANATLFIRNSLWWREVCHAIQEGDPGRVWEVLKIWIFTFAGGNNPYYSQYLLELYCNFKWEFSAELKKNILNNWLVNLHGLPGCFTEMDLMQEHHNFWLEEMAQHKGKEFDDPYYRWIISMHVHDFLRLKEEMENAVSLQPRSKKHGEPDKNAKLRAMMDELRHHEINRRRPGRNYGFEAQDDFVKGHDILHNGKIINFIKRTTAHLEIVGNVGDNVLNDDDGSGEDDENPGGDDWAMFREEHVLERGYLEPPPAMINHQVQSPTSVLDESNYDNK</sequence>
<name>A0ACB7ZRC4_9AGAM</name>
<protein>
    <submittedName>
        <fullName evidence="1">Uncharacterized protein</fullName>
    </submittedName>
</protein>